<feature type="domain" description="TNase-like" evidence="2">
    <location>
        <begin position="83"/>
        <end position="161"/>
    </location>
</feature>
<dbReference type="EMBL" id="SBKP01000006">
    <property type="protein sequence ID" value="RXR29023.1"/>
    <property type="molecule type" value="Genomic_DNA"/>
</dbReference>
<dbReference type="SUPFAM" id="SSF50199">
    <property type="entry name" value="Staphylococcal nuclease"/>
    <property type="match status" value="1"/>
</dbReference>
<dbReference type="AlphaFoldDB" id="A0A4Q1KH29"/>
<keyword evidence="1" id="KW-1133">Transmembrane helix</keyword>
<dbReference type="InterPro" id="IPR035437">
    <property type="entry name" value="SNase_OB-fold_sf"/>
</dbReference>
<gene>
    <name evidence="3" type="ORF">EQG66_08060</name>
</gene>
<evidence type="ECO:0000259" key="2">
    <source>
        <dbReference type="Pfam" id="PF00565"/>
    </source>
</evidence>
<evidence type="ECO:0000256" key="1">
    <source>
        <dbReference type="SAM" id="Phobius"/>
    </source>
</evidence>
<dbReference type="Gene3D" id="2.40.50.90">
    <property type="match status" value="1"/>
</dbReference>
<evidence type="ECO:0000313" key="3">
    <source>
        <dbReference type="EMBL" id="RXR29023.1"/>
    </source>
</evidence>
<accession>A0A4Q1KH29</accession>
<keyword evidence="1" id="KW-0472">Membrane</keyword>
<dbReference type="InterPro" id="IPR016071">
    <property type="entry name" value="Staphylococal_nuclease_OB-fold"/>
</dbReference>
<proteinExistence type="predicted"/>
<dbReference type="RefSeq" id="WP_129404087.1">
    <property type="nucleotide sequence ID" value="NZ_SBKP01000006.1"/>
</dbReference>
<organism evidence="3 4">
    <name type="scientific">Sphingobium fluviale</name>
    <dbReference type="NCBI Taxonomy" id="2506423"/>
    <lineage>
        <taxon>Bacteria</taxon>
        <taxon>Pseudomonadati</taxon>
        <taxon>Pseudomonadota</taxon>
        <taxon>Alphaproteobacteria</taxon>
        <taxon>Sphingomonadales</taxon>
        <taxon>Sphingomonadaceae</taxon>
        <taxon>Sphingobium</taxon>
    </lineage>
</organism>
<evidence type="ECO:0000313" key="4">
    <source>
        <dbReference type="Proteomes" id="UP000290958"/>
    </source>
</evidence>
<reference evidence="4" key="1">
    <citation type="submission" date="2019-01" db="EMBL/GenBank/DDBJ databases">
        <title>Cytophagaceae bacterium strain CAR-16.</title>
        <authorList>
            <person name="Chen W.-M."/>
        </authorList>
    </citation>
    <scope>NUCLEOTIDE SEQUENCE [LARGE SCALE GENOMIC DNA]</scope>
    <source>
        <strain evidence="4">CHR27</strain>
    </source>
</reference>
<feature type="transmembrane region" description="Helical" evidence="1">
    <location>
        <begin position="30"/>
        <end position="52"/>
    </location>
</feature>
<keyword evidence="4" id="KW-1185">Reference proteome</keyword>
<keyword evidence="1" id="KW-0812">Transmembrane</keyword>
<name>A0A4Q1KH29_9SPHN</name>
<comment type="caution">
    <text evidence="3">The sequence shown here is derived from an EMBL/GenBank/DDBJ whole genome shotgun (WGS) entry which is preliminary data.</text>
</comment>
<protein>
    <submittedName>
        <fullName evidence="3">Thermonuclease family protein</fullName>
    </submittedName>
</protein>
<sequence>MKRRPPHRTSWHAYNYSAPRRRPPIAVKPYTILLAAAFAGTVVGIGSSTHFFGREAVAAGNYDGVVTGCHAIDGDTLRCGGERVRLVGIDAPEMPGHCRPGRDCAPGDPYAATASLSGMVRSTMPIQRYGEDKYGRTIAALEGTDGDLSCAQLRDGSAIYKPRWDDSLHVARTCPGVLGR</sequence>
<dbReference type="Proteomes" id="UP000290958">
    <property type="component" value="Unassembled WGS sequence"/>
</dbReference>
<dbReference type="OrthoDB" id="9805504at2"/>
<dbReference type="Pfam" id="PF00565">
    <property type="entry name" value="SNase"/>
    <property type="match status" value="1"/>
</dbReference>